<protein>
    <submittedName>
        <fullName evidence="5">Acyl-CoA dehydrogenase type 2</fullName>
    </submittedName>
</protein>
<dbReference type="GO" id="GO:0005737">
    <property type="term" value="C:cytoplasm"/>
    <property type="evidence" value="ECO:0007669"/>
    <property type="project" value="TreeGrafter"/>
</dbReference>
<dbReference type="PIRSF" id="PIRSF016578">
    <property type="entry name" value="HsaA"/>
    <property type="match status" value="1"/>
</dbReference>
<dbReference type="SUPFAM" id="SSF56645">
    <property type="entry name" value="Acyl-CoA dehydrogenase NM domain-like"/>
    <property type="match status" value="1"/>
</dbReference>
<dbReference type="Gene3D" id="2.40.110.10">
    <property type="entry name" value="Butyryl-CoA Dehydrogenase, subunit A, domain 2"/>
    <property type="match status" value="1"/>
</dbReference>
<proteinExistence type="predicted"/>
<keyword evidence="2" id="KW-0274">FAD</keyword>
<dbReference type="Proteomes" id="UP000069654">
    <property type="component" value="Unassembled WGS sequence"/>
</dbReference>
<evidence type="ECO:0000256" key="3">
    <source>
        <dbReference type="ARBA" id="ARBA00023002"/>
    </source>
</evidence>
<dbReference type="STRING" id="1797.RMCT_3184"/>
<dbReference type="SUPFAM" id="SSF47203">
    <property type="entry name" value="Acyl-CoA dehydrogenase C-terminal domain-like"/>
    <property type="match status" value="1"/>
</dbReference>
<dbReference type="InterPro" id="IPR050741">
    <property type="entry name" value="Acyl-CoA_dehydrogenase"/>
</dbReference>
<dbReference type="Pfam" id="PF08028">
    <property type="entry name" value="Acyl-CoA_dh_2"/>
    <property type="match status" value="1"/>
</dbReference>
<keyword evidence="3" id="KW-0560">Oxidoreductase</keyword>
<organism evidence="5 6">
    <name type="scientific">Mycolicibacterium thermoresistibile</name>
    <name type="common">Mycobacterium thermoresistibile</name>
    <dbReference type="NCBI Taxonomy" id="1797"/>
    <lineage>
        <taxon>Bacteria</taxon>
        <taxon>Bacillati</taxon>
        <taxon>Actinomycetota</taxon>
        <taxon>Actinomycetes</taxon>
        <taxon>Mycobacteriales</taxon>
        <taxon>Mycobacteriaceae</taxon>
        <taxon>Mycolicibacterium</taxon>
    </lineage>
</organism>
<keyword evidence="1" id="KW-0285">Flavoprotein</keyword>
<dbReference type="AlphaFoldDB" id="A0A100XGH5"/>
<reference evidence="5 6" key="1">
    <citation type="journal article" date="2016" name="Genome Announc.">
        <title>Draft Genome Sequences of Five Rapidly Growing Mycobacterium Species, M. thermoresistibile, M. fortuitum subsp. acetamidolyticum, M. canariasense, M. brisbanense, and M. novocastrense.</title>
        <authorList>
            <person name="Katahira K."/>
            <person name="Ogura Y."/>
            <person name="Gotoh Y."/>
            <person name="Hayashi T."/>
        </authorList>
    </citation>
    <scope>NUCLEOTIDE SEQUENCE [LARGE SCALE GENOMIC DNA]</scope>
    <source>
        <strain evidence="5 6">JCM6362</strain>
    </source>
</reference>
<comment type="caution">
    <text evidence="5">The sequence shown here is derived from an EMBL/GenBank/DDBJ whole genome shotgun (WGS) entry which is preliminary data.</text>
</comment>
<evidence type="ECO:0000313" key="5">
    <source>
        <dbReference type="EMBL" id="GAT16215.1"/>
    </source>
</evidence>
<name>A0A100XGH5_MYCTH</name>
<reference evidence="6" key="2">
    <citation type="submission" date="2016-02" db="EMBL/GenBank/DDBJ databases">
        <title>Draft genome sequence of five rapidly growing Mycobacterium species.</title>
        <authorList>
            <person name="Katahira K."/>
            <person name="Gotou Y."/>
            <person name="Iida K."/>
            <person name="Ogura Y."/>
            <person name="Hayashi T."/>
        </authorList>
    </citation>
    <scope>NUCLEOTIDE SEQUENCE [LARGE SCALE GENOMIC DNA]</scope>
    <source>
        <strain evidence="6">JCM6362</strain>
    </source>
</reference>
<dbReference type="EMBL" id="BCTB01000036">
    <property type="protein sequence ID" value="GAT16215.1"/>
    <property type="molecule type" value="Genomic_DNA"/>
</dbReference>
<evidence type="ECO:0000256" key="2">
    <source>
        <dbReference type="ARBA" id="ARBA00022827"/>
    </source>
</evidence>
<dbReference type="GO" id="GO:0016712">
    <property type="term" value="F:oxidoreductase activity, acting on paired donors, with incorporation or reduction of molecular oxygen, reduced flavin or flavoprotein as one donor, and incorporation of one atom of oxygen"/>
    <property type="evidence" value="ECO:0007669"/>
    <property type="project" value="TreeGrafter"/>
</dbReference>
<dbReference type="InterPro" id="IPR037069">
    <property type="entry name" value="AcylCoA_DH/ox_N_sf"/>
</dbReference>
<sequence length="395" mass="42564">MLKMSTDVVAQTESLADLVRPLLPAIGARAVDAERLRSVPAESVEDLRRVGFLTALVPARFGGGERSPAEVAEATRLLSGACTSTAWAMQLLTVHAHTIASYSPQLQDEIWGGGPDTLVCSSVAPIGKSEQVAGGIRLSGRYAWSSGCEHAHWAMLGLLLPGIDGVPEPHLAVVPRSDYTIQDTWYSMGLKGTGSHDLVVEDAFVPSYRIESFSALNHGTARGFGTHAAPIYRLPFAPVFAIGFSAIALGAAEAMRDLYKERLASRVRAYTGAKVAESAPALMRLAESEHELRSAYRMLRQDWNDLDALANSGRLATADELVNWRTNQSYVTNVCVRAADRLFEASGGAAVRDENPMQRFWRDIHAGAAHAYSDYDVAAQVLGSHMAQVAVDGIF</sequence>
<dbReference type="GO" id="GO:0050660">
    <property type="term" value="F:flavin adenine dinucleotide binding"/>
    <property type="evidence" value="ECO:0007669"/>
    <property type="project" value="InterPro"/>
</dbReference>
<evidence type="ECO:0000313" key="6">
    <source>
        <dbReference type="Proteomes" id="UP000069654"/>
    </source>
</evidence>
<gene>
    <name evidence="5" type="ORF">RMCT_3184</name>
</gene>
<dbReference type="InterPro" id="IPR046373">
    <property type="entry name" value="Acyl-CoA_Oxase/DH_mid-dom_sf"/>
</dbReference>
<dbReference type="InterPro" id="IPR009100">
    <property type="entry name" value="AcylCoA_DH/oxidase_NM_dom_sf"/>
</dbReference>
<evidence type="ECO:0000259" key="4">
    <source>
        <dbReference type="Pfam" id="PF08028"/>
    </source>
</evidence>
<dbReference type="CDD" id="cd01159">
    <property type="entry name" value="NcnH"/>
    <property type="match status" value="1"/>
</dbReference>
<accession>A0A100XGH5</accession>
<dbReference type="GO" id="GO:0033539">
    <property type="term" value="P:fatty acid beta-oxidation using acyl-CoA dehydrogenase"/>
    <property type="evidence" value="ECO:0007669"/>
    <property type="project" value="TreeGrafter"/>
</dbReference>
<dbReference type="Gene3D" id="1.10.540.10">
    <property type="entry name" value="Acyl-CoA dehydrogenase/oxidase, N-terminal domain"/>
    <property type="match status" value="1"/>
</dbReference>
<dbReference type="Gene3D" id="1.20.140.10">
    <property type="entry name" value="Butyryl-CoA Dehydrogenase, subunit A, domain 3"/>
    <property type="match status" value="1"/>
</dbReference>
<evidence type="ECO:0000256" key="1">
    <source>
        <dbReference type="ARBA" id="ARBA00022630"/>
    </source>
</evidence>
<feature type="domain" description="Acyl-CoA dehydrogenase C-terminal" evidence="4">
    <location>
        <begin position="242"/>
        <end position="372"/>
    </location>
</feature>
<dbReference type="GO" id="GO:0003995">
    <property type="term" value="F:acyl-CoA dehydrogenase activity"/>
    <property type="evidence" value="ECO:0007669"/>
    <property type="project" value="TreeGrafter"/>
</dbReference>
<dbReference type="InterPro" id="IPR036250">
    <property type="entry name" value="AcylCo_DH-like_C"/>
</dbReference>
<dbReference type="PANTHER" id="PTHR48083">
    <property type="entry name" value="MEDIUM-CHAIN SPECIFIC ACYL-COA DEHYDROGENASE, MITOCHONDRIAL-RELATED"/>
    <property type="match status" value="1"/>
</dbReference>
<dbReference type="InterPro" id="IPR013107">
    <property type="entry name" value="Acyl-CoA_DH_C"/>
</dbReference>
<dbReference type="PANTHER" id="PTHR48083:SF19">
    <property type="entry name" value="FLAVIN-DEPENDENT MONOOXYGENASE, OXYGENASE SUBUNIT HSAA"/>
    <property type="match status" value="1"/>
</dbReference>